<comment type="caution">
    <text evidence="2">The sequence shown here is derived from an EMBL/GenBank/DDBJ whole genome shotgun (WGS) entry which is preliminary data.</text>
</comment>
<reference evidence="2" key="1">
    <citation type="submission" date="2022-12" db="EMBL/GenBank/DDBJ databases">
        <title>Draft genome assemblies for two species of Escallonia (Escalloniales).</title>
        <authorList>
            <person name="Chanderbali A."/>
            <person name="Dervinis C."/>
            <person name="Anghel I."/>
            <person name="Soltis D."/>
            <person name="Soltis P."/>
            <person name="Zapata F."/>
        </authorList>
    </citation>
    <scope>NUCLEOTIDE SEQUENCE</scope>
    <source>
        <strain evidence="2">UCBG64.0493</strain>
        <tissue evidence="2">Leaf</tissue>
    </source>
</reference>
<evidence type="ECO:0000259" key="1">
    <source>
        <dbReference type="Pfam" id="PF10551"/>
    </source>
</evidence>
<name>A0AA88V680_9ASTE</name>
<dbReference type="PANTHER" id="PTHR47718">
    <property type="entry name" value="OS01G0519700 PROTEIN"/>
    <property type="match status" value="1"/>
</dbReference>
<dbReference type="Pfam" id="PF10551">
    <property type="entry name" value="MULE"/>
    <property type="match status" value="1"/>
</dbReference>
<dbReference type="InterPro" id="IPR018289">
    <property type="entry name" value="MULE_transposase_dom"/>
</dbReference>
<organism evidence="2 3">
    <name type="scientific">Escallonia herrerae</name>
    <dbReference type="NCBI Taxonomy" id="1293975"/>
    <lineage>
        <taxon>Eukaryota</taxon>
        <taxon>Viridiplantae</taxon>
        <taxon>Streptophyta</taxon>
        <taxon>Embryophyta</taxon>
        <taxon>Tracheophyta</taxon>
        <taxon>Spermatophyta</taxon>
        <taxon>Magnoliopsida</taxon>
        <taxon>eudicotyledons</taxon>
        <taxon>Gunneridae</taxon>
        <taxon>Pentapetalae</taxon>
        <taxon>asterids</taxon>
        <taxon>campanulids</taxon>
        <taxon>Escalloniales</taxon>
        <taxon>Escalloniaceae</taxon>
        <taxon>Escallonia</taxon>
    </lineage>
</organism>
<sequence length="73" mass="8448">MDLASNGSLRSVFCSNKTSRKAYLQFDDVPVFDFIMPFDPFIGVNHHRQSILFGGALLEDEKEETFTWLLEQF</sequence>
<proteinExistence type="predicted"/>
<dbReference type="AlphaFoldDB" id="A0AA88V680"/>
<feature type="domain" description="MULE transposase" evidence="1">
    <location>
        <begin position="34"/>
        <end position="72"/>
    </location>
</feature>
<accession>A0AA88V680</accession>
<protein>
    <recommendedName>
        <fullName evidence="1">MULE transposase domain-containing protein</fullName>
    </recommendedName>
</protein>
<dbReference type="EMBL" id="JAVXUP010002523">
    <property type="protein sequence ID" value="KAK3002846.1"/>
    <property type="molecule type" value="Genomic_DNA"/>
</dbReference>
<dbReference type="PANTHER" id="PTHR47718:SF7">
    <property type="entry name" value="PROTEIN FAR1-RELATED SEQUENCE"/>
    <property type="match status" value="1"/>
</dbReference>
<evidence type="ECO:0000313" key="3">
    <source>
        <dbReference type="Proteomes" id="UP001188597"/>
    </source>
</evidence>
<gene>
    <name evidence="2" type="ORF">RJ639_018248</name>
</gene>
<evidence type="ECO:0000313" key="2">
    <source>
        <dbReference type="EMBL" id="KAK3002846.1"/>
    </source>
</evidence>
<dbReference type="Proteomes" id="UP001188597">
    <property type="component" value="Unassembled WGS sequence"/>
</dbReference>
<keyword evidence="3" id="KW-1185">Reference proteome</keyword>